<dbReference type="PANTHER" id="PTHR40455:SF1">
    <property type="entry name" value="ANTITOXIN HIGA"/>
    <property type="match status" value="1"/>
</dbReference>
<protein>
    <submittedName>
        <fullName evidence="2">HTH-type transcriptional regulator/antitoxin HigA</fullName>
    </submittedName>
</protein>
<dbReference type="RefSeq" id="WP_121239632.1">
    <property type="nucleotide sequence ID" value="NZ_BHVV01000001.1"/>
</dbReference>
<dbReference type="AlphaFoldDB" id="A0A497XN52"/>
<dbReference type="SMART" id="SM00530">
    <property type="entry name" value="HTH_XRE"/>
    <property type="match status" value="1"/>
</dbReference>
<feature type="domain" description="HTH cro/C1-type" evidence="1">
    <location>
        <begin position="82"/>
        <end position="134"/>
    </location>
</feature>
<dbReference type="InterPro" id="IPR039060">
    <property type="entry name" value="Antitox_HigA"/>
</dbReference>
<dbReference type="SUPFAM" id="SSF47413">
    <property type="entry name" value="lambda repressor-like DNA-binding domains"/>
    <property type="match status" value="1"/>
</dbReference>
<dbReference type="GO" id="GO:0001046">
    <property type="term" value="F:core promoter sequence-specific DNA binding"/>
    <property type="evidence" value="ECO:0007669"/>
    <property type="project" value="TreeGrafter"/>
</dbReference>
<comment type="caution">
    <text evidence="2">The sequence shown here is derived from an EMBL/GenBank/DDBJ whole genome shotgun (WGS) entry which is preliminary data.</text>
</comment>
<organism evidence="2 3">
    <name type="scientific">Sulfurisoma sediminicola</name>
    <dbReference type="NCBI Taxonomy" id="1381557"/>
    <lineage>
        <taxon>Bacteria</taxon>
        <taxon>Pseudomonadati</taxon>
        <taxon>Pseudomonadota</taxon>
        <taxon>Betaproteobacteria</taxon>
        <taxon>Nitrosomonadales</taxon>
        <taxon>Sterolibacteriaceae</taxon>
        <taxon>Sulfurisoma</taxon>
    </lineage>
</organism>
<dbReference type="PROSITE" id="PS50943">
    <property type="entry name" value="HTH_CROC1"/>
    <property type="match status" value="1"/>
</dbReference>
<dbReference type="InterPro" id="IPR010982">
    <property type="entry name" value="Lambda_DNA-bd_dom_sf"/>
</dbReference>
<dbReference type="GO" id="GO:0006355">
    <property type="term" value="P:regulation of DNA-templated transcription"/>
    <property type="evidence" value="ECO:0007669"/>
    <property type="project" value="InterPro"/>
</dbReference>
<evidence type="ECO:0000313" key="3">
    <source>
        <dbReference type="Proteomes" id="UP000268908"/>
    </source>
</evidence>
<reference evidence="2 3" key="1">
    <citation type="submission" date="2018-10" db="EMBL/GenBank/DDBJ databases">
        <title>Genomic Encyclopedia of Type Strains, Phase IV (KMG-IV): sequencing the most valuable type-strain genomes for metagenomic binning, comparative biology and taxonomic classification.</title>
        <authorList>
            <person name="Goeker M."/>
        </authorList>
    </citation>
    <scope>NUCLEOTIDE SEQUENCE [LARGE SCALE GENOMIC DNA]</scope>
    <source>
        <strain evidence="2 3">DSM 26916</strain>
    </source>
</reference>
<dbReference type="PANTHER" id="PTHR40455">
    <property type="entry name" value="ANTITOXIN HIGA"/>
    <property type="match status" value="1"/>
</dbReference>
<dbReference type="EMBL" id="RCCI01000004">
    <property type="protein sequence ID" value="RLJ67659.1"/>
    <property type="molecule type" value="Genomic_DNA"/>
</dbReference>
<proteinExistence type="predicted"/>
<gene>
    <name evidence="2" type="ORF">DFR35_0208</name>
</gene>
<keyword evidence="3" id="KW-1185">Reference proteome</keyword>
<accession>A0A497XN52</accession>
<dbReference type="Proteomes" id="UP000268908">
    <property type="component" value="Unassembled WGS sequence"/>
</dbReference>
<dbReference type="InterPro" id="IPR001387">
    <property type="entry name" value="Cro/C1-type_HTH"/>
</dbReference>
<dbReference type="Gene3D" id="1.10.260.40">
    <property type="entry name" value="lambda repressor-like DNA-binding domains"/>
    <property type="match status" value="1"/>
</dbReference>
<name>A0A497XN52_9PROT</name>
<evidence type="ECO:0000259" key="1">
    <source>
        <dbReference type="PROSITE" id="PS50943"/>
    </source>
</evidence>
<dbReference type="OrthoDB" id="9796786at2"/>
<sequence>MNMNDISAHWVALHEQLGLGAPVANKAQYRRLLACVEALMEDYDDRAGNPLGGLLLLLAERIREYEDRVHPWPDTTTPASLLAFLMEQHGLRQSDLPEVGSQSVVSAVLSGKRDLNLRQIKALAARFHVPMEALAG</sequence>
<evidence type="ECO:0000313" key="2">
    <source>
        <dbReference type="EMBL" id="RLJ67659.1"/>
    </source>
</evidence>
<dbReference type="CDD" id="cd00093">
    <property type="entry name" value="HTH_XRE"/>
    <property type="match status" value="1"/>
</dbReference>